<dbReference type="Pfam" id="PF14574">
    <property type="entry name" value="RACo_C_ter"/>
    <property type="match status" value="1"/>
</dbReference>
<dbReference type="SUPFAM" id="SSF54292">
    <property type="entry name" value="2Fe-2S ferredoxin-like"/>
    <property type="match status" value="1"/>
</dbReference>
<dbReference type="RefSeq" id="WP_013259082.1">
    <property type="nucleotide sequence ID" value="NC_014365.1"/>
</dbReference>
<dbReference type="eggNOG" id="COG3894">
    <property type="taxonomic scope" value="Bacteria"/>
</dbReference>
<dbReference type="eggNOG" id="COG0633">
    <property type="taxonomic scope" value="Bacteria"/>
</dbReference>
<dbReference type="InterPro" id="IPR040506">
    <property type="entry name" value="RACo_linker"/>
</dbReference>
<dbReference type="GO" id="GO:0051536">
    <property type="term" value="F:iron-sulfur cluster binding"/>
    <property type="evidence" value="ECO:0007669"/>
    <property type="project" value="InterPro"/>
</dbReference>
<dbReference type="InterPro" id="IPR012675">
    <property type="entry name" value="Beta-grasp_dom_sf"/>
</dbReference>
<dbReference type="AlphaFoldDB" id="E1QJA0"/>
<evidence type="ECO:0000313" key="3">
    <source>
        <dbReference type="Proteomes" id="UP000009047"/>
    </source>
</evidence>
<dbReference type="KEGG" id="dbr:Deba_2281"/>
<proteinExistence type="predicted"/>
<dbReference type="Gene3D" id="3.30.420.480">
    <property type="entry name" value="Domain of unknown function (DUF4445)"/>
    <property type="match status" value="1"/>
</dbReference>
<evidence type="ECO:0000259" key="1">
    <source>
        <dbReference type="PROSITE" id="PS51085"/>
    </source>
</evidence>
<dbReference type="InterPro" id="IPR041414">
    <property type="entry name" value="Raco-like_middle"/>
</dbReference>
<dbReference type="PANTHER" id="PTHR42895">
    <property type="entry name" value="IRON-SULFUR CLUSTER-BINDING PROTEIN-RELATED"/>
    <property type="match status" value="1"/>
</dbReference>
<name>E1QJA0_DESB2</name>
<dbReference type="Gene3D" id="3.10.20.30">
    <property type="match status" value="1"/>
</dbReference>
<dbReference type="InterPro" id="IPR042259">
    <property type="entry name" value="Raco-like_middle_sf"/>
</dbReference>
<dbReference type="Pfam" id="PF17650">
    <property type="entry name" value="RACo_linker"/>
    <property type="match status" value="1"/>
</dbReference>
<dbReference type="STRING" id="644282.Deba_2281"/>
<dbReference type="CDD" id="cd00207">
    <property type="entry name" value="fer2"/>
    <property type="match status" value="1"/>
</dbReference>
<organism evidence="2 3">
    <name type="scientific">Desulfarculus baarsii (strain ATCC 33931 / DSM 2075 / LMG 7858 / VKM B-1802 / 2st14)</name>
    <dbReference type="NCBI Taxonomy" id="644282"/>
    <lineage>
        <taxon>Bacteria</taxon>
        <taxon>Pseudomonadati</taxon>
        <taxon>Thermodesulfobacteriota</taxon>
        <taxon>Desulfarculia</taxon>
        <taxon>Desulfarculales</taxon>
        <taxon>Desulfarculaceae</taxon>
        <taxon>Desulfarculus</taxon>
    </lineage>
</organism>
<reference evidence="2 3" key="1">
    <citation type="journal article" date="2010" name="Stand. Genomic Sci.">
        <title>Complete genome sequence of Desulfarculus baarsii type strain (2st14).</title>
        <authorList>
            <person name="Sun H."/>
            <person name="Spring S."/>
            <person name="Lapidus A."/>
            <person name="Davenport K."/>
            <person name="Del Rio T.G."/>
            <person name="Tice H."/>
            <person name="Nolan M."/>
            <person name="Copeland A."/>
            <person name="Cheng J.F."/>
            <person name="Lucas S."/>
            <person name="Tapia R."/>
            <person name="Goodwin L."/>
            <person name="Pitluck S."/>
            <person name="Ivanova N."/>
            <person name="Pagani I."/>
            <person name="Mavromatis K."/>
            <person name="Ovchinnikova G."/>
            <person name="Pati A."/>
            <person name="Chen A."/>
            <person name="Palaniappan K."/>
            <person name="Hauser L."/>
            <person name="Chang Y.J."/>
            <person name="Jeffries C.D."/>
            <person name="Detter J.C."/>
            <person name="Han C."/>
            <person name="Rohde M."/>
            <person name="Brambilla E."/>
            <person name="Goker M."/>
            <person name="Woyke T."/>
            <person name="Bristow J."/>
            <person name="Eisen J.A."/>
            <person name="Markowitz V."/>
            <person name="Hugenholtz P."/>
            <person name="Kyrpides N.C."/>
            <person name="Klenk H.P."/>
            <person name="Land M."/>
        </authorList>
    </citation>
    <scope>NUCLEOTIDE SEQUENCE [LARGE SCALE GENOMIC DNA]</scope>
    <source>
        <strain evidence="3">ATCC 33931 / DSM 2075 / LMG 7858 / VKM B-1802 / 2st14</strain>
    </source>
</reference>
<dbReference type="EMBL" id="CP002085">
    <property type="protein sequence ID" value="ADK85643.1"/>
    <property type="molecule type" value="Genomic_DNA"/>
</dbReference>
<dbReference type="OrthoDB" id="9810588at2"/>
<dbReference type="InterPro" id="IPR036010">
    <property type="entry name" value="2Fe-2S_ferredoxin-like_sf"/>
</dbReference>
<dbReference type="Proteomes" id="UP000009047">
    <property type="component" value="Chromosome"/>
</dbReference>
<dbReference type="InterPro" id="IPR027980">
    <property type="entry name" value="RACo_C"/>
</dbReference>
<dbReference type="Gene3D" id="3.10.20.880">
    <property type="match status" value="1"/>
</dbReference>
<dbReference type="InterPro" id="IPR052911">
    <property type="entry name" value="Corrinoid_activation_enz"/>
</dbReference>
<protein>
    <submittedName>
        <fullName evidence="2">Ferredoxin</fullName>
    </submittedName>
</protein>
<dbReference type="Pfam" id="PF17651">
    <property type="entry name" value="Raco_middle"/>
    <property type="match status" value="1"/>
</dbReference>
<dbReference type="Pfam" id="PF00111">
    <property type="entry name" value="Fer2"/>
    <property type="match status" value="1"/>
</dbReference>
<accession>E1QJA0</accession>
<dbReference type="PROSITE" id="PS51085">
    <property type="entry name" value="2FE2S_FER_2"/>
    <property type="match status" value="1"/>
</dbReference>
<dbReference type="PANTHER" id="PTHR42895:SF2">
    <property type="entry name" value="IRON-SULFUR CLUSTER PROTEIN"/>
    <property type="match status" value="1"/>
</dbReference>
<evidence type="ECO:0000313" key="2">
    <source>
        <dbReference type="EMBL" id="ADK85643.1"/>
    </source>
</evidence>
<gene>
    <name evidence="2" type="ordered locus">Deba_2281</name>
</gene>
<keyword evidence="3" id="KW-1185">Reference proteome</keyword>
<dbReference type="HOGENOM" id="CLU_019091_0_0_7"/>
<feature type="domain" description="2Fe-2S ferredoxin-type" evidence="1">
    <location>
        <begin position="1"/>
        <end position="90"/>
    </location>
</feature>
<dbReference type="InterPro" id="IPR001041">
    <property type="entry name" value="2Fe-2S_ferredoxin-type"/>
</dbReference>
<sequence length="647" mass="69035">MKIRFEPFEVEIDVEPGTSVLEASLNAGVHINASCGGSGVCGKCRVKVLSGQFTGGESEKISAEDAAQGYRLACTTIPTSDLVVEAPVHAARDTAALTALAAGTAQTAKLIGAEELKAAGRFDPALAKVPVTVDPPSATDNISDVGRLLRGLRKLGESHFAFRFEAIRDLPDAWRQGNWTVTASIMRAATRTGKNQVIHVDAGDASQRNIAAAIDLGTTTVWAQFIDLASGEILGAEGDFNAQIGYGEDVITRIMYARKDGGLRRLQEAAANSINEVLRKLARKTGVDLAEVNLATIAGNTTMTQLFLGVNPQYIRLDPYVPAAAYYPPVPAHQFGLAFNDHVPLLIFPAVASYVGGDVVAGVMGSGMHVDERLTLFIDLGTNGEVVVGNKDWMVCAAASAGPAFEGGGIKFGMRAAKGAIENFSVDPFTGEPSIVTVGRGRARGICGSGLIATVASMLMTGIIDERGKFNVDHPSDRLRVGEDGPEYVLVWQQDGALDRDITLTEPDMDNLIRAKGAMYAAYITLLDSVGLTVHDLDRVILAGGFGQSINIERAQIIGLLPELPPEKFIFVGNGSLLGARLVCMSNRLREEVTEIVEKMTNFELSVAPKYMDHYMAAQFLPHTEANVLFPGVHAQIATVRDMLRQA</sequence>